<protein>
    <recommendedName>
        <fullName evidence="9">Innexin</fullName>
    </recommendedName>
</protein>
<evidence type="ECO:0000256" key="2">
    <source>
        <dbReference type="ARBA" id="ARBA00022448"/>
    </source>
</evidence>
<feature type="compositionally biased region" description="Polar residues" evidence="10">
    <location>
        <begin position="1755"/>
        <end position="1767"/>
    </location>
</feature>
<evidence type="ECO:0000256" key="6">
    <source>
        <dbReference type="ARBA" id="ARBA00023065"/>
    </source>
</evidence>
<comment type="subcellular location">
    <subcellularLocation>
        <location evidence="1 9">Cell membrane</location>
        <topology evidence="1 9">Multi-pass membrane protein</topology>
    </subcellularLocation>
</comment>
<feature type="compositionally biased region" description="Polar residues" evidence="10">
    <location>
        <begin position="1369"/>
        <end position="1383"/>
    </location>
</feature>
<dbReference type="GO" id="GO:0005886">
    <property type="term" value="C:plasma membrane"/>
    <property type="evidence" value="ECO:0007669"/>
    <property type="project" value="UniProtKB-SubCell"/>
</dbReference>
<dbReference type="PANTHER" id="PTHR11893:SF36">
    <property type="entry name" value="INNEXIN-5"/>
    <property type="match status" value="1"/>
</dbReference>
<feature type="transmembrane region" description="Helical" evidence="9">
    <location>
        <begin position="193"/>
        <end position="214"/>
    </location>
</feature>
<evidence type="ECO:0000256" key="8">
    <source>
        <dbReference type="ARBA" id="ARBA00023303"/>
    </source>
</evidence>
<dbReference type="PRINTS" id="PR01262">
    <property type="entry name" value="INNEXIN"/>
</dbReference>
<evidence type="ECO:0000313" key="13">
    <source>
        <dbReference type="Proteomes" id="UP000663828"/>
    </source>
</evidence>
<feature type="transmembrane region" description="Helical" evidence="9">
    <location>
        <begin position="70"/>
        <end position="86"/>
    </location>
</feature>
<evidence type="ECO:0000256" key="5">
    <source>
        <dbReference type="ARBA" id="ARBA00022989"/>
    </source>
</evidence>
<sequence length="1850" mass="211432">MDHHLYMFTFCITILFRSQSSDDDDIDRLNRKFTVYLLIALSVIAGSRLFSNNISSLISCWNRANFPSAYITYTNYICFTTHVYRLGFNESIPNSINDRKARVLNYYQWTPFIILLMALFFYLPRLFWRSLSVRSGIDLLDIIEAAGETRTVKDFDDRDELIKYIVDTIDMYVDDARRQVYAEKRQASLIKKFFQLLCCTTGKFLGNYFITLYIFIKIYYILNVILQIWLLGLFLGTNFLKFGFESVKLFRYGLNQPESQYFPRETFCDFHVREPLRGGEPLQRITVQCVLTVNLFNQQIFTLLWIWYVFVLICNVCALTSWSVRLASSTRQFDFIHSRLARTSRPEIPRFRFNYKYVTPEVGDHVQRKLVEAFLNDYLEADGYFFIRLLAANASDFIVQEVLEQLWSTYVKKYGETDALRAQEEYFAFRGDMPRGTLMTQLSAPAKYSESAPDSRLKYDRQHSDLRMNDRDDFAELVGSARSVTKCSSFHFNGRIRYGTKGEKVEERLLCMDTVKVYICSVKTPVKIESQFNILSIKLIEHISDSQVLIEADEKQIHTLYGLHDKSSLQPFLIVLIRNLHAVFPHRLQSIVEIRPENEYEKLLRLSNDYCQDVNIMSTELRPCGGFSLRYECACDFYQLPCNRTVQSIVDTVFAHRISREFTFREFEALTQKDWLPIISALRYNEWFTKITIENIKLTSENLDELCTVIRLCKTIRSLSLINCGLRHDFCTRLAHALPVTHVENIDLSNNAIEDKGLIALSSTLQQRKLPLVSINLQSCSITHKGLHVFNTALVANNNLMKTLQTLNLFGNRIKEDNCLTLLFQNSDNVLEDLYLSDLEFSLESFFYTLGTTSCKLRRLYITSAKSTVSSSFTGGVKLFFTKNQTLEVIQISNANLSNEFLRELCDGLHSNVHLNKLDLRLCGNQLETFIHEYAVRFATIPNLTTLDISGCDIDNEIPTLLNELKKNRKLKSLYMGKNFNNIKQRNMQRTINAMKDLVNESDLECFSMADSKLKENAIDFLSIVTQNVSLKVLDIRGNLMGDQGARLLTHILQMNRHLHTILFDRNQLSLANFEDIVNSMDENYTIQYLPIPITDIILMKITEKDRMEKVQSLMNKLDSICTRNQQQKENFTTENSLLLITAANLTREIHLAWENQQQLIGNQASLDYVLSCSNRLNNHNHPTTINSDLNSILTRTANISKISAQLYDEYVKEEEQLKDEWNELCKVFKQKFIEKNERLSRKFYQLFKEQTTINYDDKLQEQIRTYFAHSNDNIDQLLTKEISNRVMKCSRECYINVSTCLQKRAYDTTNETISDMQKQMEIDMFRTNAPQHGTLVMDAQPHTPTSTLERVVNRGNHVVQRLAHRHNQPQVETTDDTSSNRQIKPIESSECLRDPSPKSIRAAARIPNEPEHRIPTATQNSKGPVPTSPKPATSAWRKSMLVNTADSETMSTVSETIYGNVHISQRLKTNESSVEDEGDLIEHDLLDIVKEEEQKEQMKETPPALPVKKRTATTTSNGQENNLDVDIESTPKLVHPGKDRPRRANVRRPIKRSVNGANNDSSSDGGLLTDDNDDTSVTDPPIQTPNEVTTTIPNSTQTNESTPTIAKILKPVIKTSKNPNDESTISSSNKTPVPQPRPPPINPMSKSMTVVNNDPAQIVNFDPSNSSSLGKPSMSTSLYSPVISSTNSEHKEVTHSTESIPSSVPPVSTRTGKIALGARVLPVSDPSSTDAPPVKLRHFQSERRPIAGVISSLSETTHTSDTNAGNSVDVPTVPSSSLSTSHTDEQTEQYKRLPVKERARMLSTTLTAMTPTDKKTLTSTNTTTISSSSTPPYTPRTYRRLIEQVNLFC</sequence>
<organism evidence="12 13">
    <name type="scientific">Adineta ricciae</name>
    <name type="common">Rotifer</name>
    <dbReference type="NCBI Taxonomy" id="249248"/>
    <lineage>
        <taxon>Eukaryota</taxon>
        <taxon>Metazoa</taxon>
        <taxon>Spiralia</taxon>
        <taxon>Gnathifera</taxon>
        <taxon>Rotifera</taxon>
        <taxon>Eurotatoria</taxon>
        <taxon>Bdelloidea</taxon>
        <taxon>Adinetida</taxon>
        <taxon>Adinetidae</taxon>
        <taxon>Adineta</taxon>
    </lineage>
</organism>
<feature type="compositionally biased region" description="Low complexity" evidence="10">
    <location>
        <begin position="1560"/>
        <end position="1570"/>
    </location>
</feature>
<dbReference type="Gene3D" id="3.80.10.10">
    <property type="entry name" value="Ribonuclease Inhibitor"/>
    <property type="match status" value="1"/>
</dbReference>
<dbReference type="SMART" id="SM00368">
    <property type="entry name" value="LRR_RI"/>
    <property type="match status" value="3"/>
</dbReference>
<comment type="similarity">
    <text evidence="9">Belongs to the pannexin family.</text>
</comment>
<feature type="compositionally biased region" description="Low complexity" evidence="10">
    <location>
        <begin position="1768"/>
        <end position="1782"/>
    </location>
</feature>
<dbReference type="SUPFAM" id="SSF52047">
    <property type="entry name" value="RNI-like"/>
    <property type="match status" value="1"/>
</dbReference>
<keyword evidence="4 9" id="KW-0812">Transmembrane</keyword>
<dbReference type="InterPro" id="IPR041245">
    <property type="entry name" value="CARMIL_PH"/>
</dbReference>
<feature type="compositionally biased region" description="Polar residues" evidence="10">
    <location>
        <begin position="1585"/>
        <end position="1605"/>
    </location>
</feature>
<dbReference type="PROSITE" id="PS51013">
    <property type="entry name" value="PANNEXIN"/>
    <property type="match status" value="1"/>
</dbReference>
<dbReference type="InterPro" id="IPR011993">
    <property type="entry name" value="PH-like_dom_sf"/>
</dbReference>
<dbReference type="Proteomes" id="UP000663828">
    <property type="component" value="Unassembled WGS sequence"/>
</dbReference>
<feature type="transmembrane region" description="Helical" evidence="9">
    <location>
        <begin position="33"/>
        <end position="50"/>
    </location>
</feature>
<feature type="compositionally biased region" description="Pro residues" evidence="10">
    <location>
        <begin position="1634"/>
        <end position="1643"/>
    </location>
</feature>
<comment type="function">
    <text evidence="9">Structural component of the gap junctions.</text>
</comment>
<keyword evidence="7 9" id="KW-0472">Membrane</keyword>
<dbReference type="PANTHER" id="PTHR11893">
    <property type="entry name" value="INNEXIN"/>
    <property type="match status" value="1"/>
</dbReference>
<gene>
    <name evidence="9" type="primary">inx</name>
    <name evidence="12" type="ORF">XAT740_LOCUS3979</name>
</gene>
<keyword evidence="8 9" id="KW-0407">Ion channel</keyword>
<reference evidence="12" key="1">
    <citation type="submission" date="2021-02" db="EMBL/GenBank/DDBJ databases">
        <authorList>
            <person name="Nowell W R."/>
        </authorList>
    </citation>
    <scope>NUCLEOTIDE SEQUENCE</scope>
</reference>
<dbReference type="Gene3D" id="2.30.29.30">
    <property type="entry name" value="Pleckstrin-homology domain (PH domain)/Phosphotyrosine-binding domain (PTB)"/>
    <property type="match status" value="1"/>
</dbReference>
<feature type="region of interest" description="Disordered" evidence="10">
    <location>
        <begin position="1815"/>
        <end position="1835"/>
    </location>
</feature>
<feature type="transmembrane region" description="Helical" evidence="9">
    <location>
        <begin position="220"/>
        <end position="240"/>
    </location>
</feature>
<dbReference type="InterPro" id="IPR000990">
    <property type="entry name" value="Innexin"/>
</dbReference>
<keyword evidence="5 9" id="KW-1133">Transmembrane helix</keyword>
<feature type="region of interest" description="Disordered" evidence="10">
    <location>
        <begin position="1755"/>
        <end position="1791"/>
    </location>
</feature>
<comment type="caution">
    <text evidence="9">Lacks conserved residue(s) required for the propagation of feature annotation.</text>
</comment>
<evidence type="ECO:0000256" key="3">
    <source>
        <dbReference type="ARBA" id="ARBA00022475"/>
    </source>
</evidence>
<feature type="transmembrane region" description="Helical" evidence="9">
    <location>
        <begin position="305"/>
        <end position="324"/>
    </location>
</feature>
<dbReference type="InterPro" id="IPR001611">
    <property type="entry name" value="Leu-rich_rpt"/>
</dbReference>
<accession>A0A813U442</accession>
<dbReference type="Pfam" id="PF00876">
    <property type="entry name" value="Innexin"/>
    <property type="match status" value="1"/>
</dbReference>
<evidence type="ECO:0000256" key="9">
    <source>
        <dbReference type="RuleBase" id="RU010713"/>
    </source>
</evidence>
<keyword evidence="3" id="KW-1003">Cell membrane</keyword>
<evidence type="ECO:0000256" key="10">
    <source>
        <dbReference type="SAM" id="MobiDB-lite"/>
    </source>
</evidence>
<dbReference type="Pfam" id="PF13516">
    <property type="entry name" value="LRR_6"/>
    <property type="match status" value="3"/>
</dbReference>
<keyword evidence="6 9" id="KW-0406">Ion transport</keyword>
<evidence type="ECO:0000259" key="11">
    <source>
        <dbReference type="Pfam" id="PF17888"/>
    </source>
</evidence>
<feature type="region of interest" description="Disordered" evidence="10">
    <location>
        <begin position="1362"/>
        <end position="1436"/>
    </location>
</feature>
<dbReference type="InterPro" id="IPR032675">
    <property type="entry name" value="LRR_dom_sf"/>
</dbReference>
<evidence type="ECO:0000256" key="4">
    <source>
        <dbReference type="ARBA" id="ARBA00022692"/>
    </source>
</evidence>
<name>A0A813U442_ADIRI</name>
<keyword evidence="2 9" id="KW-0813">Transport</keyword>
<dbReference type="GO" id="GO:0005921">
    <property type="term" value="C:gap junction"/>
    <property type="evidence" value="ECO:0007669"/>
    <property type="project" value="UniProtKB-UniRule"/>
</dbReference>
<evidence type="ECO:0000256" key="1">
    <source>
        <dbReference type="ARBA" id="ARBA00004651"/>
    </source>
</evidence>
<feature type="compositionally biased region" description="Polar residues" evidence="10">
    <location>
        <begin position="1616"/>
        <end position="1632"/>
    </location>
</feature>
<feature type="domain" description="CARMIL pleckstrin homology" evidence="11">
    <location>
        <begin position="494"/>
        <end position="585"/>
    </location>
</feature>
<feature type="compositionally biased region" description="Polar residues" evidence="10">
    <location>
        <begin position="1513"/>
        <end position="1523"/>
    </location>
</feature>
<feature type="transmembrane region" description="Helical" evidence="9">
    <location>
        <begin position="106"/>
        <end position="124"/>
    </location>
</feature>
<dbReference type="Pfam" id="PF17888">
    <property type="entry name" value="Carm_PH"/>
    <property type="match status" value="1"/>
</dbReference>
<dbReference type="EMBL" id="CAJNOR010000157">
    <property type="protein sequence ID" value="CAF0821385.1"/>
    <property type="molecule type" value="Genomic_DNA"/>
</dbReference>
<feature type="region of interest" description="Disordered" evidence="10">
    <location>
        <begin position="1494"/>
        <end position="1643"/>
    </location>
</feature>
<feature type="compositionally biased region" description="Basic residues" evidence="10">
    <location>
        <begin position="1541"/>
        <end position="1552"/>
    </location>
</feature>
<comment type="caution">
    <text evidence="12">The sequence shown here is derived from an EMBL/GenBank/DDBJ whole genome shotgun (WGS) entry which is preliminary data.</text>
</comment>
<feature type="compositionally biased region" description="Low complexity" evidence="10">
    <location>
        <begin position="1818"/>
        <end position="1832"/>
    </location>
</feature>
<dbReference type="GO" id="GO:0034220">
    <property type="term" value="P:monoatomic ion transmembrane transport"/>
    <property type="evidence" value="ECO:0007669"/>
    <property type="project" value="UniProtKB-KW"/>
</dbReference>
<evidence type="ECO:0000256" key="7">
    <source>
        <dbReference type="ARBA" id="ARBA00023136"/>
    </source>
</evidence>
<proteinExistence type="inferred from homology"/>
<evidence type="ECO:0000313" key="12">
    <source>
        <dbReference type="EMBL" id="CAF0821385.1"/>
    </source>
</evidence>
<keyword evidence="13" id="KW-1185">Reference proteome</keyword>